<comment type="similarity">
    <text evidence="1">Belongs to the GLTP family.</text>
</comment>
<dbReference type="AlphaFoldDB" id="A0A9C6TLU5"/>
<evidence type="ECO:0000256" key="2">
    <source>
        <dbReference type="ARBA" id="ARBA00022448"/>
    </source>
</evidence>
<reference evidence="5" key="1">
    <citation type="journal article" date="2016" name="Nat. Genet.">
        <title>The genome sequences of Arachis duranensis and Arachis ipaensis, the diploid ancestors of cultivated peanut.</title>
        <authorList>
            <person name="Bertioli D.J."/>
            <person name="Cannon S.B."/>
            <person name="Froenicke L."/>
            <person name="Huang G."/>
            <person name="Farmer A.D."/>
            <person name="Cannon E.K."/>
            <person name="Liu X."/>
            <person name="Gao D."/>
            <person name="Clevenger J."/>
            <person name="Dash S."/>
            <person name="Ren L."/>
            <person name="Moretzsohn M.C."/>
            <person name="Shirasawa K."/>
            <person name="Huang W."/>
            <person name="Vidigal B."/>
            <person name="Abernathy B."/>
            <person name="Chu Y."/>
            <person name="Niederhuth C.E."/>
            <person name="Umale P."/>
            <person name="Araujo A.C."/>
            <person name="Kozik A."/>
            <person name="Kim K.D."/>
            <person name="Burow M.D."/>
            <person name="Varshney R.K."/>
            <person name="Wang X."/>
            <person name="Zhang X."/>
            <person name="Barkley N."/>
            <person name="Guimaraes P.M."/>
            <person name="Isobe S."/>
            <person name="Guo B."/>
            <person name="Liao B."/>
            <person name="Stalker H.T."/>
            <person name="Schmitz R.J."/>
            <person name="Scheffler B.E."/>
            <person name="Leal-Bertioli S.C."/>
            <person name="Xun X."/>
            <person name="Jackson S.A."/>
            <person name="Michelmore R."/>
            <person name="Ozias-Akins P."/>
        </authorList>
    </citation>
    <scope>NUCLEOTIDE SEQUENCE [LARGE SCALE GENOMIC DNA]</scope>
    <source>
        <strain evidence="5">cv. V14167</strain>
    </source>
</reference>
<protein>
    <submittedName>
        <fullName evidence="6">Accelerated cell death 11</fullName>
    </submittedName>
</protein>
<proteinExistence type="inferred from homology"/>
<evidence type="ECO:0000259" key="4">
    <source>
        <dbReference type="Pfam" id="PF08718"/>
    </source>
</evidence>
<dbReference type="GO" id="GO:0005829">
    <property type="term" value="C:cytosol"/>
    <property type="evidence" value="ECO:0007669"/>
    <property type="project" value="TreeGrafter"/>
</dbReference>
<evidence type="ECO:0000256" key="1">
    <source>
        <dbReference type="ARBA" id="ARBA00007148"/>
    </source>
</evidence>
<evidence type="ECO:0000256" key="3">
    <source>
        <dbReference type="ARBA" id="ARBA00023055"/>
    </source>
</evidence>
<dbReference type="GO" id="GO:1902388">
    <property type="term" value="F:ceramide 1-phosphate transfer activity"/>
    <property type="evidence" value="ECO:0007669"/>
    <property type="project" value="TreeGrafter"/>
</dbReference>
<dbReference type="GO" id="GO:1902387">
    <property type="term" value="F:ceramide 1-phosphate binding"/>
    <property type="evidence" value="ECO:0007669"/>
    <property type="project" value="TreeGrafter"/>
</dbReference>
<evidence type="ECO:0000313" key="6">
    <source>
        <dbReference type="RefSeq" id="XP_052116395.1"/>
    </source>
</evidence>
<dbReference type="PANTHER" id="PTHR10219:SF43">
    <property type="entry name" value="GLYCOLIPID TRANSFER PROTEIN DOMAIN-CONTAINING PROTEIN"/>
    <property type="match status" value="1"/>
</dbReference>
<accession>A0A9C6TLU5</accession>
<dbReference type="GeneID" id="107483247"/>
<dbReference type="FunFam" id="1.10.3520.10:FF:000005">
    <property type="entry name" value="Accelerated cell death 11"/>
    <property type="match status" value="1"/>
</dbReference>
<keyword evidence="2" id="KW-0813">Transport</keyword>
<evidence type="ECO:0000313" key="5">
    <source>
        <dbReference type="Proteomes" id="UP000515211"/>
    </source>
</evidence>
<dbReference type="KEGG" id="adu:107483247"/>
<feature type="domain" description="Glycolipid transfer protein" evidence="4">
    <location>
        <begin position="82"/>
        <end position="234"/>
    </location>
</feature>
<dbReference type="InterPro" id="IPR036497">
    <property type="entry name" value="GLTP_sf"/>
</dbReference>
<organism evidence="5 6">
    <name type="scientific">Arachis duranensis</name>
    <name type="common">Wild peanut</name>
    <dbReference type="NCBI Taxonomy" id="130453"/>
    <lineage>
        <taxon>Eukaryota</taxon>
        <taxon>Viridiplantae</taxon>
        <taxon>Streptophyta</taxon>
        <taxon>Embryophyta</taxon>
        <taxon>Tracheophyta</taxon>
        <taxon>Spermatophyta</taxon>
        <taxon>Magnoliopsida</taxon>
        <taxon>eudicotyledons</taxon>
        <taxon>Gunneridae</taxon>
        <taxon>Pentapetalae</taxon>
        <taxon>rosids</taxon>
        <taxon>fabids</taxon>
        <taxon>Fabales</taxon>
        <taxon>Fabaceae</taxon>
        <taxon>Papilionoideae</taxon>
        <taxon>50 kb inversion clade</taxon>
        <taxon>dalbergioids sensu lato</taxon>
        <taxon>Dalbergieae</taxon>
        <taxon>Pterocarpus clade</taxon>
        <taxon>Arachis</taxon>
    </lineage>
</organism>
<dbReference type="GO" id="GO:0016020">
    <property type="term" value="C:membrane"/>
    <property type="evidence" value="ECO:0007669"/>
    <property type="project" value="TreeGrafter"/>
</dbReference>
<name>A0A9C6TLU5_ARADU</name>
<dbReference type="Gene3D" id="1.10.3520.10">
    <property type="entry name" value="Glycolipid transfer protein"/>
    <property type="match status" value="1"/>
</dbReference>
<dbReference type="PANTHER" id="PTHR10219">
    <property type="entry name" value="GLYCOLIPID TRANSFER PROTEIN-RELATED"/>
    <property type="match status" value="1"/>
</dbReference>
<gene>
    <name evidence="6" type="primary">LOC107483247</name>
</gene>
<dbReference type="RefSeq" id="XP_052116395.1">
    <property type="nucleotide sequence ID" value="XM_052260435.1"/>
</dbReference>
<dbReference type="SUPFAM" id="SSF110004">
    <property type="entry name" value="Glycolipid transfer protein, GLTP"/>
    <property type="match status" value="1"/>
</dbReference>
<sequence length="270" mass="30172">MAEVGERKKLSHGLLSCFCGHGITKEEPVQSAVSDEDGITTRSSRTSTAAAVDHNLLGKIAGAFKELAEVVAAASNNAEEVVEVAAFARACSFVAPLFGLVGFHFKFIEMDYVTKVNDLMEASKSFKTLESMVDEDVKTNTVRKQGSHSRNLLKIKRGLDFLRLLFDQILLTDRWTHNIIMASILPCLSYVRDAVSKAYTEIFHLRHGWALRKAVSSRLHHIPTKQQLFRKLNQDESSGRVLMQAYVTASPALLQYIDNIFLSRELGIDW</sequence>
<keyword evidence="3" id="KW-0445">Lipid transport</keyword>
<keyword evidence="5" id="KW-1185">Reference proteome</keyword>
<dbReference type="InterPro" id="IPR014830">
    <property type="entry name" value="Glycolipid_transfer_prot_dom"/>
</dbReference>
<reference evidence="6" key="2">
    <citation type="submission" date="2025-08" db="UniProtKB">
        <authorList>
            <consortium name="RefSeq"/>
        </authorList>
    </citation>
    <scope>IDENTIFICATION</scope>
    <source>
        <tissue evidence="6">Whole plant</tissue>
    </source>
</reference>
<dbReference type="Pfam" id="PF08718">
    <property type="entry name" value="GLTP"/>
    <property type="match status" value="1"/>
</dbReference>
<dbReference type="Proteomes" id="UP000515211">
    <property type="component" value="Chromosome 4"/>
</dbReference>